<keyword evidence="3" id="KW-1185">Reference proteome</keyword>
<name>A0ABY2RDA6_9NOCA</name>
<accession>A0ABY2RDA6</accession>
<proteinExistence type="predicted"/>
<feature type="signal peptide" evidence="1">
    <location>
        <begin position="1"/>
        <end position="25"/>
    </location>
</feature>
<evidence type="ECO:0000313" key="2">
    <source>
        <dbReference type="EMBL" id="TJZ73446.1"/>
    </source>
</evidence>
<organism evidence="2 3">
    <name type="scientific">Rhodococcus oryzae</name>
    <dbReference type="NCBI Taxonomy" id="2571143"/>
    <lineage>
        <taxon>Bacteria</taxon>
        <taxon>Bacillati</taxon>
        <taxon>Actinomycetota</taxon>
        <taxon>Actinomycetes</taxon>
        <taxon>Mycobacteriales</taxon>
        <taxon>Nocardiaceae</taxon>
        <taxon>Rhodococcus</taxon>
    </lineage>
</organism>
<feature type="chain" id="PRO_5045267085" description="Secreted protein" evidence="1">
    <location>
        <begin position="26"/>
        <end position="199"/>
    </location>
</feature>
<dbReference type="EMBL" id="SUMD01000018">
    <property type="protein sequence ID" value="TJZ73446.1"/>
    <property type="molecule type" value="Genomic_DNA"/>
</dbReference>
<reference evidence="2 3" key="1">
    <citation type="submission" date="2019-04" db="EMBL/GenBank/DDBJ databases">
        <title>Rhodococcus oryzae sp. nov., a novel actinomycete isolated from rhizosphere soil of rice (Oryza sativa L.).</title>
        <authorList>
            <person name="Li C."/>
        </authorList>
    </citation>
    <scope>NUCLEOTIDE SEQUENCE [LARGE SCALE GENOMIC DNA]</scope>
    <source>
        <strain evidence="2 3">NEAU-CX67</strain>
    </source>
</reference>
<keyword evidence="1" id="KW-0732">Signal</keyword>
<evidence type="ECO:0008006" key="4">
    <source>
        <dbReference type="Google" id="ProtNLM"/>
    </source>
</evidence>
<evidence type="ECO:0000313" key="3">
    <source>
        <dbReference type="Proteomes" id="UP000305109"/>
    </source>
</evidence>
<comment type="caution">
    <text evidence="2">The sequence shown here is derived from an EMBL/GenBank/DDBJ whole genome shotgun (WGS) entry which is preliminary data.</text>
</comment>
<gene>
    <name evidence="2" type="ORF">FCG67_24215</name>
</gene>
<protein>
    <recommendedName>
        <fullName evidence="4">Secreted protein</fullName>
    </recommendedName>
</protein>
<dbReference type="RefSeq" id="WP_136912124.1">
    <property type="nucleotide sequence ID" value="NZ_JBITGO010000002.1"/>
</dbReference>
<dbReference type="Proteomes" id="UP000305109">
    <property type="component" value="Unassembled WGS sequence"/>
</dbReference>
<evidence type="ECO:0000256" key="1">
    <source>
        <dbReference type="SAM" id="SignalP"/>
    </source>
</evidence>
<sequence length="199" mass="19330">MNGKNLARRTTAAFAIGATATLVFAGTAGADPQSDGIQDLRKAAANSEANSAAVDVLVGSPLVTTNIASSFGLFAFTSPTLGCGPGVPITLTGASASSGGDLKAGQIRFQASPRVSGVAKGSGLTAVWVNTSTGASGIAPIDGVTEFGTPSLSKVVDSGPGNVAAALFGTVTYADATCVVLPTVGMFTVAPDAPAAPAK</sequence>